<sequence length="365" mass="39188">MKNTRISIFLALFASLLSLTLAAQDYHFSDPTRTITLFNPAFTGLIPEGSKYRFQTSARSQWSSVLDSDHYRTFATAFEFKICGDNAGDYFALGANAAVDFQGDPALQRTDLFLTAAFVRRIGGSQNKPVLLGGGAEVGRVQYSQGGLAGRTFDDQFDNPSLPGELLDQYAVDAYDLGVGVFLTASGNERGLHDLSAGLAIKHLTQPSLGFYGNDGSGQTSSDSTARLNRRLNLNLGFSVFKKRKGNLSLFAAYSNQRPHNQFLFRAMYNLLGQRETVNLGAGKSSVKSRLLSGGLALRVNDGAGGFGGDALIGILQLHQKGYILSASYDMNISGLAQSTGTNGAIELGASFFFGKANCINCPQF</sequence>
<dbReference type="STRING" id="478744.SAMN05444359_10484"/>
<protein>
    <recommendedName>
        <fullName evidence="4">Type IX secretion system membrane protein, PorP/SprF family</fullName>
    </recommendedName>
</protein>
<reference evidence="3" key="1">
    <citation type="submission" date="2016-10" db="EMBL/GenBank/DDBJ databases">
        <authorList>
            <person name="Varghese N."/>
            <person name="Submissions S."/>
        </authorList>
    </citation>
    <scope>NUCLEOTIDE SEQUENCE [LARGE SCALE GENOMIC DNA]</scope>
    <source>
        <strain evidence="3">DSM 24740</strain>
    </source>
</reference>
<dbReference type="InterPro" id="IPR019861">
    <property type="entry name" value="PorP/SprF_Bacteroidetes"/>
</dbReference>
<name>A0A1H9C7P3_9BACT</name>
<evidence type="ECO:0000256" key="1">
    <source>
        <dbReference type="SAM" id="SignalP"/>
    </source>
</evidence>
<accession>A0A1H9C7P3</accession>
<dbReference type="EMBL" id="FOFB01000004">
    <property type="protein sequence ID" value="SEP96823.1"/>
    <property type="molecule type" value="Genomic_DNA"/>
</dbReference>
<feature type="chain" id="PRO_5011789395" description="Type IX secretion system membrane protein, PorP/SprF family" evidence="1">
    <location>
        <begin position="24"/>
        <end position="365"/>
    </location>
</feature>
<gene>
    <name evidence="2" type="ORF">SAMN05444359_10484</name>
</gene>
<dbReference type="RefSeq" id="WP_090165934.1">
    <property type="nucleotide sequence ID" value="NZ_FOFB01000004.1"/>
</dbReference>
<dbReference type="OrthoDB" id="1186563at2"/>
<dbReference type="Pfam" id="PF11751">
    <property type="entry name" value="PorP_SprF"/>
    <property type="match status" value="1"/>
</dbReference>
<evidence type="ECO:0008006" key="4">
    <source>
        <dbReference type="Google" id="ProtNLM"/>
    </source>
</evidence>
<evidence type="ECO:0000313" key="3">
    <source>
        <dbReference type="Proteomes" id="UP000199021"/>
    </source>
</evidence>
<keyword evidence="1" id="KW-0732">Signal</keyword>
<dbReference type="AlphaFoldDB" id="A0A1H9C7P3"/>
<dbReference type="InParanoid" id="A0A1H9C7P3"/>
<proteinExistence type="predicted"/>
<organism evidence="2 3">
    <name type="scientific">Neolewinella agarilytica</name>
    <dbReference type="NCBI Taxonomy" id="478744"/>
    <lineage>
        <taxon>Bacteria</taxon>
        <taxon>Pseudomonadati</taxon>
        <taxon>Bacteroidota</taxon>
        <taxon>Saprospiria</taxon>
        <taxon>Saprospirales</taxon>
        <taxon>Lewinellaceae</taxon>
        <taxon>Neolewinella</taxon>
    </lineage>
</organism>
<feature type="signal peptide" evidence="1">
    <location>
        <begin position="1"/>
        <end position="23"/>
    </location>
</feature>
<dbReference type="Proteomes" id="UP000199021">
    <property type="component" value="Unassembled WGS sequence"/>
</dbReference>
<keyword evidence="3" id="KW-1185">Reference proteome</keyword>
<evidence type="ECO:0000313" key="2">
    <source>
        <dbReference type="EMBL" id="SEP96823.1"/>
    </source>
</evidence>